<sequence length="766" mass="86841">MTDTLAPPKAAAPSAQTKSRASDPTKALAMIQARVRALEPRLEVYREVENAYDRVPPDDENALRLDGLGWTANVDWGGMEAGINEGADIDWNLATQPETYVKFTRADNIPASLVNVTGILEEADKELLDGWGEWLNELEMMVHNRRAHGLGIFHFPHPHGWHFRSLHPGNLITPHDTAKLNPDSWMWFAIKTEFEITDLLTKLAKKEDAAKLGWNPSAISKAIAHYAKDGGSSLVSQIWRDPESYSMSLQSNDLFFAQENKGTIPGFIFYVKEWDGGVSEHFLTEEEGIGFIYSKVGRHKRMSEVLALFPLGLGQGYVQNVRGYGIKMLPFHDIENRNLNKAVDTTWIASNMTFQGDSGDLSEMNRIQINGPFTFFDKELEVNQTSFANPAVGLLGLQQEFRNMASVRNRASGGADYSHLRGGEKTATQSRIEYQMTQGAKTNEVARFYLQLKHFHTIRCRRILDRQMTDQDPGGAEARAMLEQVKSKGVTDQDIQSIQRIGIRTIFGDGDPINQFLALMDLKEFYGTMSEDAKEEFRFDVFHSRLRDREKAETFSGRKKKADHALALHRWNAQNENNIFETSDTRIDVRPDDVHLIHAGEHTVYAEEVYQRLEQGALSNRDAFQRVARCEAHCSVHLNLLGADKFAAEQWKDLNRRWADLRNRQAQLQQRIQEEDMQRQRQQLEELRNPQPSVKDRETAATEALKRELEAQRHSLTVQQMKERHELDMQLAKGGETAKSQAAALKEAQAIPSEGNSYGRIGAPQV</sequence>
<organism evidence="2 3">
    <name type="scientific">Prosthecobacter debontii</name>
    <dbReference type="NCBI Taxonomy" id="48467"/>
    <lineage>
        <taxon>Bacteria</taxon>
        <taxon>Pseudomonadati</taxon>
        <taxon>Verrucomicrobiota</taxon>
        <taxon>Verrucomicrobiia</taxon>
        <taxon>Verrucomicrobiales</taxon>
        <taxon>Verrucomicrobiaceae</taxon>
        <taxon>Prosthecobacter</taxon>
    </lineage>
</organism>
<evidence type="ECO:0000313" key="3">
    <source>
        <dbReference type="Proteomes" id="UP000190774"/>
    </source>
</evidence>
<evidence type="ECO:0000256" key="1">
    <source>
        <dbReference type="SAM" id="MobiDB-lite"/>
    </source>
</evidence>
<keyword evidence="3" id="KW-1185">Reference proteome</keyword>
<evidence type="ECO:0000313" key="2">
    <source>
        <dbReference type="EMBL" id="SKA84874.1"/>
    </source>
</evidence>
<proteinExistence type="predicted"/>
<dbReference type="RefSeq" id="WP_078812279.1">
    <property type="nucleotide sequence ID" value="NZ_FUYE01000003.1"/>
</dbReference>
<dbReference type="Proteomes" id="UP000190774">
    <property type="component" value="Unassembled WGS sequence"/>
</dbReference>
<dbReference type="AlphaFoldDB" id="A0A1T4X5H8"/>
<reference evidence="3" key="1">
    <citation type="submission" date="2017-02" db="EMBL/GenBank/DDBJ databases">
        <authorList>
            <person name="Varghese N."/>
            <person name="Submissions S."/>
        </authorList>
    </citation>
    <scope>NUCLEOTIDE SEQUENCE [LARGE SCALE GENOMIC DNA]</scope>
    <source>
        <strain evidence="3">ATCC 700200</strain>
    </source>
</reference>
<feature type="region of interest" description="Disordered" evidence="1">
    <location>
        <begin position="733"/>
        <end position="766"/>
    </location>
</feature>
<gene>
    <name evidence="2" type="ORF">SAMN02745166_01070</name>
</gene>
<protein>
    <submittedName>
        <fullName evidence="2">Uncharacterized protein</fullName>
    </submittedName>
</protein>
<name>A0A1T4X5H8_9BACT</name>
<dbReference type="EMBL" id="FUYE01000003">
    <property type="protein sequence ID" value="SKA84874.1"/>
    <property type="molecule type" value="Genomic_DNA"/>
</dbReference>
<feature type="region of interest" description="Disordered" evidence="1">
    <location>
        <begin position="1"/>
        <end position="26"/>
    </location>
</feature>
<accession>A0A1T4X5H8</accession>
<dbReference type="STRING" id="48467.SAMN02745166_01070"/>